<dbReference type="SUPFAM" id="SSF48403">
    <property type="entry name" value="Ankyrin repeat"/>
    <property type="match status" value="1"/>
</dbReference>
<evidence type="ECO:0000256" key="10">
    <source>
        <dbReference type="PROSITE-ProRule" id="PRU00023"/>
    </source>
</evidence>
<dbReference type="PROSITE" id="PS00108">
    <property type="entry name" value="PROTEIN_KINASE_ST"/>
    <property type="match status" value="1"/>
</dbReference>
<dbReference type="InterPro" id="IPR051681">
    <property type="entry name" value="Ser/Thr_Kinases-Pseudokinases"/>
</dbReference>
<dbReference type="Gene3D" id="3.30.200.20">
    <property type="entry name" value="Phosphorylase Kinase, domain 1"/>
    <property type="match status" value="1"/>
</dbReference>
<evidence type="ECO:0000313" key="13">
    <source>
        <dbReference type="EMBL" id="KAJ3427682.1"/>
    </source>
</evidence>
<keyword evidence="4" id="KW-0808">Transferase</keyword>
<evidence type="ECO:0000256" key="7">
    <source>
        <dbReference type="ARBA" id="ARBA00022840"/>
    </source>
</evidence>
<name>A0AAV7YI97_9EUKA</name>
<evidence type="ECO:0000256" key="2">
    <source>
        <dbReference type="ARBA" id="ARBA00012513"/>
    </source>
</evidence>
<keyword evidence="3" id="KW-0723">Serine/threonine-protein kinase</keyword>
<gene>
    <name evidence="13" type="ORF">M0812_25310</name>
</gene>
<dbReference type="SMART" id="SM00248">
    <property type="entry name" value="ANK"/>
    <property type="match status" value="5"/>
</dbReference>
<accession>A0AAV7YI97</accession>
<evidence type="ECO:0000259" key="12">
    <source>
        <dbReference type="PROSITE" id="PS50011"/>
    </source>
</evidence>
<dbReference type="Pfam" id="PF12796">
    <property type="entry name" value="Ank_2"/>
    <property type="match status" value="1"/>
</dbReference>
<dbReference type="Gene3D" id="1.25.40.20">
    <property type="entry name" value="Ankyrin repeat-containing domain"/>
    <property type="match status" value="1"/>
</dbReference>
<dbReference type="InterPro" id="IPR000719">
    <property type="entry name" value="Prot_kinase_dom"/>
</dbReference>
<evidence type="ECO:0000256" key="1">
    <source>
        <dbReference type="ARBA" id="ARBA00005843"/>
    </source>
</evidence>
<protein>
    <recommendedName>
        <fullName evidence="2">non-specific serine/threonine protein kinase</fullName>
        <ecNumber evidence="2">2.7.11.1</ecNumber>
    </recommendedName>
</protein>
<dbReference type="SUPFAM" id="SSF56112">
    <property type="entry name" value="Protein kinase-like (PK-like)"/>
    <property type="match status" value="1"/>
</dbReference>
<evidence type="ECO:0000313" key="14">
    <source>
        <dbReference type="Proteomes" id="UP001146793"/>
    </source>
</evidence>
<comment type="catalytic activity">
    <reaction evidence="9">
        <text>L-seryl-[protein] + ATP = O-phospho-L-seryl-[protein] + ADP + H(+)</text>
        <dbReference type="Rhea" id="RHEA:17989"/>
        <dbReference type="Rhea" id="RHEA-COMP:9863"/>
        <dbReference type="Rhea" id="RHEA-COMP:11604"/>
        <dbReference type="ChEBI" id="CHEBI:15378"/>
        <dbReference type="ChEBI" id="CHEBI:29999"/>
        <dbReference type="ChEBI" id="CHEBI:30616"/>
        <dbReference type="ChEBI" id="CHEBI:83421"/>
        <dbReference type="ChEBI" id="CHEBI:456216"/>
        <dbReference type="EC" id="2.7.11.1"/>
    </reaction>
</comment>
<evidence type="ECO:0000256" key="4">
    <source>
        <dbReference type="ARBA" id="ARBA00022679"/>
    </source>
</evidence>
<evidence type="ECO:0000256" key="5">
    <source>
        <dbReference type="ARBA" id="ARBA00022741"/>
    </source>
</evidence>
<dbReference type="InterPro" id="IPR002110">
    <property type="entry name" value="Ankyrin_rpt"/>
</dbReference>
<proteinExistence type="inferred from homology"/>
<dbReference type="FunFam" id="1.10.510.10:FF:001023">
    <property type="entry name" value="Os07g0541700 protein"/>
    <property type="match status" value="1"/>
</dbReference>
<dbReference type="SMART" id="SM00220">
    <property type="entry name" value="S_TKc"/>
    <property type="match status" value="1"/>
</dbReference>
<evidence type="ECO:0000256" key="6">
    <source>
        <dbReference type="ARBA" id="ARBA00022777"/>
    </source>
</evidence>
<dbReference type="Pfam" id="PF00069">
    <property type="entry name" value="Pkinase"/>
    <property type="match status" value="1"/>
</dbReference>
<dbReference type="PROSITE" id="PS50011">
    <property type="entry name" value="PROTEIN_KINASE_DOM"/>
    <property type="match status" value="1"/>
</dbReference>
<dbReference type="PANTHER" id="PTHR44329">
    <property type="entry name" value="SERINE/THREONINE-PROTEIN KINASE TNNI3K-RELATED"/>
    <property type="match status" value="1"/>
</dbReference>
<sequence>MDLEFMDQSFNYSISEHKYDEFVKLMKEKAVDVNYRLETFDFETLLHKAIEMVCFPIVKYLVEHSASVTETDCNRLTPLQLLCSLEYEGETLEESLKIMRILLHHKSDPNERVCKGSYGRTALYLSIENKNYHLAETLINRGAEINVVCGHSRRTVLHVAAMRGPKRLILLLLRYGADPLIKDKKGNLCYDLIEKKRPDLSEELKNYSQMYLDYSPNCILQFANTYKAIISGSSDFLINPDDVTNLESICEGSYGVVYKGKYQDKYEVAVKRFKNATTPRTKQLIIREIAICCACNHQNILKMHGYFYAPIGKIEKQTTKSNTILGLIHCSDSDSDSDSNNNTGNNDDNSEISFDCILGNKKRRTNNKTGTNTHTNTNTNTSTNTNTNTNTGTNTNTNISSFNDSDEIDTLEFLKLNEEENSSSQSWITTEWMPTDLHSFLYPPSEKNIHHQGFFSNQNITKLDKPTILKIIKGIAQGMKYLHYEKKIVHRDLKPENILLDSEKEPKIMDFGLSRFETQSPNSKIGKTSLKRTMTLNRGTDLYMAPEMKRKDFSNQESDYSFPVDVFSFGLIMWEIIMRQKPRELAFVISQKKDISSIEMPSNEDCSSIITELIIKCIKINMNERPKFEEICQVLDRIKLN</sequence>
<dbReference type="InterPro" id="IPR036770">
    <property type="entry name" value="Ankyrin_rpt-contain_sf"/>
</dbReference>
<comment type="similarity">
    <text evidence="1">Belongs to the protein kinase superfamily. TKL Ser/Thr protein kinase family.</text>
</comment>
<feature type="domain" description="Protein kinase" evidence="12">
    <location>
        <begin position="243"/>
        <end position="641"/>
    </location>
</feature>
<dbReference type="Pfam" id="PF07714">
    <property type="entry name" value="PK_Tyr_Ser-Thr"/>
    <property type="match status" value="1"/>
</dbReference>
<dbReference type="InterPro" id="IPR001245">
    <property type="entry name" value="Ser-Thr/Tyr_kinase_cat_dom"/>
</dbReference>
<dbReference type="Gene3D" id="1.10.510.10">
    <property type="entry name" value="Transferase(Phosphotransferase) domain 1"/>
    <property type="match status" value="1"/>
</dbReference>
<dbReference type="EC" id="2.7.11.1" evidence="2"/>
<keyword evidence="10" id="KW-0040">ANK repeat</keyword>
<feature type="compositionally biased region" description="Low complexity" evidence="11">
    <location>
        <begin position="367"/>
        <end position="398"/>
    </location>
</feature>
<dbReference type="PROSITE" id="PS50297">
    <property type="entry name" value="ANK_REP_REGION"/>
    <property type="match status" value="2"/>
</dbReference>
<dbReference type="InterPro" id="IPR008271">
    <property type="entry name" value="Ser/Thr_kinase_AS"/>
</dbReference>
<dbReference type="AlphaFoldDB" id="A0AAV7YI97"/>
<keyword evidence="7" id="KW-0067">ATP-binding</keyword>
<dbReference type="GO" id="GO:0004674">
    <property type="term" value="F:protein serine/threonine kinase activity"/>
    <property type="evidence" value="ECO:0007669"/>
    <property type="project" value="UniProtKB-KW"/>
</dbReference>
<comment type="caution">
    <text evidence="13">The sequence shown here is derived from an EMBL/GenBank/DDBJ whole genome shotgun (WGS) entry which is preliminary data.</text>
</comment>
<feature type="repeat" description="ANK" evidence="10">
    <location>
        <begin position="118"/>
        <end position="150"/>
    </location>
</feature>
<dbReference type="GO" id="GO:0005524">
    <property type="term" value="F:ATP binding"/>
    <property type="evidence" value="ECO:0007669"/>
    <property type="project" value="UniProtKB-KW"/>
</dbReference>
<evidence type="ECO:0000256" key="9">
    <source>
        <dbReference type="ARBA" id="ARBA00048679"/>
    </source>
</evidence>
<reference evidence="13" key="1">
    <citation type="submission" date="2022-08" db="EMBL/GenBank/DDBJ databases">
        <title>Novel sulphate-reducing endosymbionts in the free-living metamonad Anaeramoeba.</title>
        <authorList>
            <person name="Jerlstrom-Hultqvist J."/>
            <person name="Cepicka I."/>
            <person name="Gallot-Lavallee L."/>
            <person name="Salas-Leiva D."/>
            <person name="Curtis B.A."/>
            <person name="Zahonova K."/>
            <person name="Pipaliya S."/>
            <person name="Dacks J."/>
            <person name="Roger A.J."/>
        </authorList>
    </citation>
    <scope>NUCLEOTIDE SEQUENCE</scope>
    <source>
        <strain evidence="13">Busselton2</strain>
    </source>
</reference>
<feature type="repeat" description="ANK" evidence="10">
    <location>
        <begin position="152"/>
        <end position="184"/>
    </location>
</feature>
<dbReference type="EMBL" id="JANTQA010000060">
    <property type="protein sequence ID" value="KAJ3427682.1"/>
    <property type="molecule type" value="Genomic_DNA"/>
</dbReference>
<dbReference type="InterPro" id="IPR011009">
    <property type="entry name" value="Kinase-like_dom_sf"/>
</dbReference>
<dbReference type="PANTHER" id="PTHR44329:SF298">
    <property type="entry name" value="MIXED LINEAGE KINASE DOMAIN-LIKE PROTEIN"/>
    <property type="match status" value="1"/>
</dbReference>
<evidence type="ECO:0000256" key="8">
    <source>
        <dbReference type="ARBA" id="ARBA00047899"/>
    </source>
</evidence>
<feature type="region of interest" description="Disordered" evidence="11">
    <location>
        <begin position="362"/>
        <end position="402"/>
    </location>
</feature>
<dbReference type="PIRSF" id="PIRSF000654">
    <property type="entry name" value="Integrin-linked_kinase"/>
    <property type="match status" value="1"/>
</dbReference>
<keyword evidence="6 13" id="KW-0418">Kinase</keyword>
<dbReference type="Proteomes" id="UP001146793">
    <property type="component" value="Unassembled WGS sequence"/>
</dbReference>
<evidence type="ECO:0000256" key="3">
    <source>
        <dbReference type="ARBA" id="ARBA00022527"/>
    </source>
</evidence>
<organism evidence="13 14">
    <name type="scientific">Anaeramoeba flamelloides</name>
    <dbReference type="NCBI Taxonomy" id="1746091"/>
    <lineage>
        <taxon>Eukaryota</taxon>
        <taxon>Metamonada</taxon>
        <taxon>Anaeramoebidae</taxon>
        <taxon>Anaeramoeba</taxon>
    </lineage>
</organism>
<dbReference type="PROSITE" id="PS50088">
    <property type="entry name" value="ANK_REPEAT"/>
    <property type="match status" value="2"/>
</dbReference>
<comment type="catalytic activity">
    <reaction evidence="8">
        <text>L-threonyl-[protein] + ATP = O-phospho-L-threonyl-[protein] + ADP + H(+)</text>
        <dbReference type="Rhea" id="RHEA:46608"/>
        <dbReference type="Rhea" id="RHEA-COMP:11060"/>
        <dbReference type="Rhea" id="RHEA-COMP:11605"/>
        <dbReference type="ChEBI" id="CHEBI:15378"/>
        <dbReference type="ChEBI" id="CHEBI:30013"/>
        <dbReference type="ChEBI" id="CHEBI:30616"/>
        <dbReference type="ChEBI" id="CHEBI:61977"/>
        <dbReference type="ChEBI" id="CHEBI:456216"/>
        <dbReference type="EC" id="2.7.11.1"/>
    </reaction>
</comment>
<evidence type="ECO:0000256" key="11">
    <source>
        <dbReference type="SAM" id="MobiDB-lite"/>
    </source>
</evidence>
<keyword evidence="5" id="KW-0547">Nucleotide-binding</keyword>